<evidence type="ECO:0000256" key="2">
    <source>
        <dbReference type="ARBA" id="ARBA00022729"/>
    </source>
</evidence>
<evidence type="ECO:0000259" key="3">
    <source>
        <dbReference type="PROSITE" id="PS50983"/>
    </source>
</evidence>
<evidence type="ECO:0000313" key="5">
    <source>
        <dbReference type="Proteomes" id="UP001501442"/>
    </source>
</evidence>
<evidence type="ECO:0000313" key="4">
    <source>
        <dbReference type="EMBL" id="GAA4639989.1"/>
    </source>
</evidence>
<proteinExistence type="inferred from homology"/>
<comment type="similarity">
    <text evidence="1">Belongs to the bacterial solute-binding protein 8 family.</text>
</comment>
<dbReference type="EMBL" id="BAABHK010000030">
    <property type="protein sequence ID" value="GAA4639989.1"/>
    <property type="molecule type" value="Genomic_DNA"/>
</dbReference>
<evidence type="ECO:0000256" key="1">
    <source>
        <dbReference type="ARBA" id="ARBA00008814"/>
    </source>
</evidence>
<dbReference type="Proteomes" id="UP001501442">
    <property type="component" value="Unassembled WGS sequence"/>
</dbReference>
<dbReference type="Pfam" id="PF01497">
    <property type="entry name" value="Peripla_BP_2"/>
    <property type="match status" value="1"/>
</dbReference>
<accession>A0ABP8UTS5</accession>
<dbReference type="InterPro" id="IPR054828">
    <property type="entry name" value="Vit_B12_bind_prot"/>
</dbReference>
<dbReference type="PROSITE" id="PS50983">
    <property type="entry name" value="FE_B12_PBP"/>
    <property type="match status" value="1"/>
</dbReference>
<organism evidence="4 5">
    <name type="scientific">Actinoallomurus vinaceus</name>
    <dbReference type="NCBI Taxonomy" id="1080074"/>
    <lineage>
        <taxon>Bacteria</taxon>
        <taxon>Bacillati</taxon>
        <taxon>Actinomycetota</taxon>
        <taxon>Actinomycetes</taxon>
        <taxon>Streptosporangiales</taxon>
        <taxon>Thermomonosporaceae</taxon>
        <taxon>Actinoallomurus</taxon>
    </lineage>
</organism>
<dbReference type="InterPro" id="IPR002491">
    <property type="entry name" value="ABC_transptr_periplasmic_BD"/>
</dbReference>
<dbReference type="InterPro" id="IPR050902">
    <property type="entry name" value="ABC_Transporter_SBP"/>
</dbReference>
<reference evidence="5" key="1">
    <citation type="journal article" date="2019" name="Int. J. Syst. Evol. Microbiol.">
        <title>The Global Catalogue of Microorganisms (GCM) 10K type strain sequencing project: providing services to taxonomists for standard genome sequencing and annotation.</title>
        <authorList>
            <consortium name="The Broad Institute Genomics Platform"/>
            <consortium name="The Broad Institute Genome Sequencing Center for Infectious Disease"/>
            <person name="Wu L."/>
            <person name="Ma J."/>
        </authorList>
    </citation>
    <scope>NUCLEOTIDE SEQUENCE [LARGE SCALE GENOMIC DNA]</scope>
    <source>
        <strain evidence="5">JCM 17939</strain>
    </source>
</reference>
<keyword evidence="4" id="KW-0675">Receptor</keyword>
<dbReference type="PANTHER" id="PTHR30535">
    <property type="entry name" value="VITAMIN B12-BINDING PROTEIN"/>
    <property type="match status" value="1"/>
</dbReference>
<dbReference type="Gene3D" id="3.40.50.1980">
    <property type="entry name" value="Nitrogenase molybdenum iron protein domain"/>
    <property type="match status" value="2"/>
</dbReference>
<gene>
    <name evidence="4" type="ORF">GCM10023196_103740</name>
</gene>
<comment type="caution">
    <text evidence="4">The sequence shown here is derived from an EMBL/GenBank/DDBJ whole genome shotgun (WGS) entry which is preliminary data.</text>
</comment>
<sequence length="273" mass="29301">MTGSPRGASVPPMVDDLGALFRAPRGVRRVVSLVPSLTEAIARTAPDLLVGATDWCVEPPGLDVVRVGGTKNPDLRKIVELAPDVVLANFEENREADLDALRSAYVSVWVTVIRTLPEALTSLARMLAACGQDTPAWLADARTAWADVLRDPPPSGAIAVVPIWRRPWMVLGRDTFAGDLLARLGVGNVFAGADERYPKVSVEDMLRRQPDLVVLPDEPYAFSATDGPETFPGVPVALVSGRHLEWYGPSLAEARRVLSASLEHFGPASSPSP</sequence>
<keyword evidence="2" id="KW-0732">Signal</keyword>
<dbReference type="SUPFAM" id="SSF53807">
    <property type="entry name" value="Helical backbone' metal receptor"/>
    <property type="match status" value="1"/>
</dbReference>
<name>A0ABP8UTS5_9ACTN</name>
<keyword evidence="5" id="KW-1185">Reference proteome</keyword>
<protein>
    <submittedName>
        <fullName evidence="4">Helical backbone metal receptor</fullName>
    </submittedName>
</protein>
<feature type="domain" description="Fe/B12 periplasmic-binding" evidence="3">
    <location>
        <begin position="29"/>
        <end position="273"/>
    </location>
</feature>
<dbReference type="PANTHER" id="PTHR30535:SF35">
    <property type="entry name" value="PERIPLASMIC BINDING PROTEIN"/>
    <property type="match status" value="1"/>
</dbReference>
<dbReference type="NCBIfam" id="NF038402">
    <property type="entry name" value="TroA_like"/>
    <property type="match status" value="1"/>
</dbReference>